<evidence type="ECO:0000259" key="3">
    <source>
        <dbReference type="Pfam" id="PF03972"/>
    </source>
</evidence>
<dbReference type="Pfam" id="PF03972">
    <property type="entry name" value="MmgE_PrpD_N"/>
    <property type="match status" value="1"/>
</dbReference>
<feature type="domain" description="MmgE/PrpD C-terminal" evidence="4">
    <location>
        <begin position="258"/>
        <end position="421"/>
    </location>
</feature>
<dbReference type="RefSeq" id="WP_245701378.1">
    <property type="nucleotide sequence ID" value="NZ_FNGH01000001.1"/>
</dbReference>
<feature type="domain" description="MmgE/PrpD N-terminal" evidence="3">
    <location>
        <begin position="12"/>
        <end position="231"/>
    </location>
</feature>
<dbReference type="STRING" id="48727.SAMN05192555_101131"/>
<dbReference type="Gene3D" id="1.10.4100.10">
    <property type="entry name" value="2-methylcitrate dehydratase PrpD"/>
    <property type="match status" value="1"/>
</dbReference>
<name>A0A1G9EJC5_9GAMM</name>
<evidence type="ECO:0000256" key="2">
    <source>
        <dbReference type="SAM" id="MobiDB-lite"/>
    </source>
</evidence>
<comment type="similarity">
    <text evidence="1">Belongs to the PrpD family.</text>
</comment>
<dbReference type="InterPro" id="IPR045336">
    <property type="entry name" value="MmgE_PrpD_N"/>
</dbReference>
<dbReference type="InterPro" id="IPR036148">
    <property type="entry name" value="MmgE/PrpD_sf"/>
</dbReference>
<dbReference type="InterPro" id="IPR042183">
    <property type="entry name" value="MmgE/PrpD_sf_1"/>
</dbReference>
<sequence length="436" mass="46997">MRANDMNLAPLDWMLNVDLGALGDAHLAQAKRALLDTLGVAAGASRTPLARHAERYVVSQHGGGRPLLFSNATASASGVALHGAWMIDALDAHDGQVLTKGHCGVALVPGIMALPEAEKLSGRELLGLLAMGYEVATRAGIALHASACDYHTSGAWNAIGVAAIAGKLLRLDRQRLHEALGIAEFYGPRSQMMRCIDHPTMVKDGSGWGAQAGIAAALLAQDGFTGAPAVTVTGTDAAQHWQDLGSRWYLHEQYFKAYPVCRWAQPAVEAVLELAQRGIEIDAIERITITTFHEAKRLHVVHPTSTEQAQYSLPWSVACALGFGTLDVHAVTDALDDPWIKALAERIELVENETFNARFPAERWAQASLEMRDGSHHHSQEHEARGNPHNPLGDDELAQKFHALAAPAIGQAHAAELHDAIMTLESRSAKHLLERL</sequence>
<dbReference type="PANTHER" id="PTHR16943:SF8">
    <property type="entry name" value="2-METHYLCITRATE DEHYDRATASE"/>
    <property type="match status" value="1"/>
</dbReference>
<keyword evidence="6" id="KW-1185">Reference proteome</keyword>
<dbReference type="InterPro" id="IPR005656">
    <property type="entry name" value="MmgE_PrpD"/>
</dbReference>
<accession>A0A1G9EJC5</accession>
<protein>
    <submittedName>
        <fullName evidence="5">2-methylcitrate dehydratase PrpD</fullName>
    </submittedName>
</protein>
<feature type="compositionally biased region" description="Basic and acidic residues" evidence="2">
    <location>
        <begin position="371"/>
        <end position="386"/>
    </location>
</feature>
<dbReference type="Pfam" id="PF19305">
    <property type="entry name" value="MmgE_PrpD_C"/>
    <property type="match status" value="1"/>
</dbReference>
<dbReference type="SUPFAM" id="SSF103378">
    <property type="entry name" value="2-methylcitrate dehydratase PrpD"/>
    <property type="match status" value="1"/>
</dbReference>
<dbReference type="Gene3D" id="3.30.1330.120">
    <property type="entry name" value="2-methylcitrate dehydratase PrpD"/>
    <property type="match status" value="1"/>
</dbReference>
<dbReference type="InterPro" id="IPR045337">
    <property type="entry name" value="MmgE_PrpD_C"/>
</dbReference>
<evidence type="ECO:0000313" key="5">
    <source>
        <dbReference type="EMBL" id="SDK76135.1"/>
    </source>
</evidence>
<evidence type="ECO:0000313" key="6">
    <source>
        <dbReference type="Proteomes" id="UP000199107"/>
    </source>
</evidence>
<dbReference type="AlphaFoldDB" id="A0A1G9EJC5"/>
<dbReference type="Proteomes" id="UP000199107">
    <property type="component" value="Unassembled WGS sequence"/>
</dbReference>
<dbReference type="InterPro" id="IPR042188">
    <property type="entry name" value="MmgE/PrpD_sf_2"/>
</dbReference>
<dbReference type="EMBL" id="FNGH01000001">
    <property type="protein sequence ID" value="SDK76135.1"/>
    <property type="molecule type" value="Genomic_DNA"/>
</dbReference>
<gene>
    <name evidence="5" type="ORF">SAMN05192555_101131</name>
</gene>
<dbReference type="GO" id="GO:0016829">
    <property type="term" value="F:lyase activity"/>
    <property type="evidence" value="ECO:0007669"/>
    <property type="project" value="InterPro"/>
</dbReference>
<proteinExistence type="inferred from homology"/>
<evidence type="ECO:0000259" key="4">
    <source>
        <dbReference type="Pfam" id="PF19305"/>
    </source>
</evidence>
<feature type="region of interest" description="Disordered" evidence="2">
    <location>
        <begin position="371"/>
        <end position="395"/>
    </location>
</feature>
<dbReference type="PANTHER" id="PTHR16943">
    <property type="entry name" value="2-METHYLCITRATE DEHYDRATASE-RELATED"/>
    <property type="match status" value="1"/>
</dbReference>
<organism evidence="5 6">
    <name type="scientific">Franzmannia pantelleriensis</name>
    <dbReference type="NCBI Taxonomy" id="48727"/>
    <lineage>
        <taxon>Bacteria</taxon>
        <taxon>Pseudomonadati</taxon>
        <taxon>Pseudomonadota</taxon>
        <taxon>Gammaproteobacteria</taxon>
        <taxon>Oceanospirillales</taxon>
        <taxon>Halomonadaceae</taxon>
        <taxon>Franzmannia</taxon>
    </lineage>
</organism>
<reference evidence="6" key="1">
    <citation type="submission" date="2016-10" db="EMBL/GenBank/DDBJ databases">
        <authorList>
            <person name="Varghese N."/>
            <person name="Submissions S."/>
        </authorList>
    </citation>
    <scope>NUCLEOTIDE SEQUENCE [LARGE SCALE GENOMIC DNA]</scope>
    <source>
        <strain evidence="6">AAP</strain>
    </source>
</reference>
<evidence type="ECO:0000256" key="1">
    <source>
        <dbReference type="ARBA" id="ARBA00006174"/>
    </source>
</evidence>